<evidence type="ECO:0000259" key="4">
    <source>
        <dbReference type="Pfam" id="PF00535"/>
    </source>
</evidence>
<organism evidence="5 6">
    <name type="scientific">Catenuloplanes atrovinosus</name>
    <dbReference type="NCBI Taxonomy" id="137266"/>
    <lineage>
        <taxon>Bacteria</taxon>
        <taxon>Bacillati</taxon>
        <taxon>Actinomycetota</taxon>
        <taxon>Actinomycetes</taxon>
        <taxon>Micromonosporales</taxon>
        <taxon>Micromonosporaceae</taxon>
        <taxon>Catenuloplanes</taxon>
    </lineage>
</organism>
<dbReference type="Pfam" id="PF00535">
    <property type="entry name" value="Glycos_transf_2"/>
    <property type="match status" value="1"/>
</dbReference>
<dbReference type="Gene3D" id="3.90.550.10">
    <property type="entry name" value="Spore Coat Polysaccharide Biosynthesis Protein SpsA, Chain A"/>
    <property type="match status" value="1"/>
</dbReference>
<evidence type="ECO:0000256" key="2">
    <source>
        <dbReference type="ARBA" id="ARBA00022676"/>
    </source>
</evidence>
<evidence type="ECO:0000256" key="3">
    <source>
        <dbReference type="ARBA" id="ARBA00022679"/>
    </source>
</evidence>
<dbReference type="InterPro" id="IPR050834">
    <property type="entry name" value="Glycosyltransf_2"/>
</dbReference>
<dbReference type="EMBL" id="JAVDYB010000001">
    <property type="protein sequence ID" value="MDR7279028.1"/>
    <property type="molecule type" value="Genomic_DNA"/>
</dbReference>
<name>A0AAE4CCC4_9ACTN</name>
<dbReference type="PANTHER" id="PTHR43685:SF5">
    <property type="entry name" value="GLYCOSYLTRANSFERASE EPSE-RELATED"/>
    <property type="match status" value="1"/>
</dbReference>
<dbReference type="AlphaFoldDB" id="A0AAE4CCC4"/>
<dbReference type="SUPFAM" id="SSF53448">
    <property type="entry name" value="Nucleotide-diphospho-sugar transferases"/>
    <property type="match status" value="1"/>
</dbReference>
<gene>
    <name evidence="5" type="ORF">J2S41_005806</name>
</gene>
<evidence type="ECO:0000256" key="1">
    <source>
        <dbReference type="ARBA" id="ARBA00006739"/>
    </source>
</evidence>
<evidence type="ECO:0000313" key="5">
    <source>
        <dbReference type="EMBL" id="MDR7279028.1"/>
    </source>
</evidence>
<proteinExistence type="inferred from homology"/>
<dbReference type="Proteomes" id="UP001183643">
    <property type="component" value="Unassembled WGS sequence"/>
</dbReference>
<keyword evidence="2" id="KW-0328">Glycosyltransferase</keyword>
<dbReference type="GO" id="GO:0016757">
    <property type="term" value="F:glycosyltransferase activity"/>
    <property type="evidence" value="ECO:0007669"/>
    <property type="project" value="UniProtKB-KW"/>
</dbReference>
<dbReference type="InterPro" id="IPR001173">
    <property type="entry name" value="Glyco_trans_2-like"/>
</dbReference>
<reference evidence="5" key="1">
    <citation type="submission" date="2023-07" db="EMBL/GenBank/DDBJ databases">
        <title>Sequencing the genomes of 1000 actinobacteria strains.</title>
        <authorList>
            <person name="Klenk H.-P."/>
        </authorList>
    </citation>
    <scope>NUCLEOTIDE SEQUENCE</scope>
    <source>
        <strain evidence="5">DSM 44707</strain>
    </source>
</reference>
<sequence length="277" mass="29028">MDDVTVVVASRNRRDQLLRYLPRHEAPVILVDNASEDGTPEAVEEALPHVHVVRAGANLGAAGRNVGVELAGTPYVAFADDDSYWEPGSLGKAAALLDAHPRAALLTGQVLVGERGRVDPISAAMEAAPLGTPADLPGPAVLGFLACAAVVRRDAFLGVGGFNPTLHVYGEEALLAMDLAAAGHGLAYVPALTVRHLPLPAGRDVAGRRRRQARNDLLTAWLRRPLPVAVAAAGSAWRAGDAARAGLADAARLLPWVLRHRRPLPAHVEAAVRTLAA</sequence>
<dbReference type="InterPro" id="IPR029044">
    <property type="entry name" value="Nucleotide-diphossugar_trans"/>
</dbReference>
<evidence type="ECO:0000313" key="6">
    <source>
        <dbReference type="Proteomes" id="UP001183643"/>
    </source>
</evidence>
<comment type="similarity">
    <text evidence="1">Belongs to the glycosyltransferase 2 family.</text>
</comment>
<keyword evidence="3" id="KW-0808">Transferase</keyword>
<dbReference type="RefSeq" id="WP_310372317.1">
    <property type="nucleotide sequence ID" value="NZ_JAVDYB010000001.1"/>
</dbReference>
<keyword evidence="6" id="KW-1185">Reference proteome</keyword>
<dbReference type="PANTHER" id="PTHR43685">
    <property type="entry name" value="GLYCOSYLTRANSFERASE"/>
    <property type="match status" value="1"/>
</dbReference>
<feature type="domain" description="Glycosyltransferase 2-like" evidence="4">
    <location>
        <begin position="25"/>
        <end position="155"/>
    </location>
</feature>
<comment type="caution">
    <text evidence="5">The sequence shown here is derived from an EMBL/GenBank/DDBJ whole genome shotgun (WGS) entry which is preliminary data.</text>
</comment>
<protein>
    <submittedName>
        <fullName evidence="5">GT2 family glycosyltransferase</fullName>
    </submittedName>
</protein>
<accession>A0AAE4CCC4</accession>